<dbReference type="PANTHER" id="PTHR15503:SF45">
    <property type="entry name" value="RNA-DIRECTED DNA POLYMERASE HOMOLOG"/>
    <property type="match status" value="1"/>
</dbReference>
<dbReference type="InterPro" id="IPR000477">
    <property type="entry name" value="RT_dom"/>
</dbReference>
<dbReference type="SUPFAM" id="SSF56672">
    <property type="entry name" value="DNA/RNA polymerases"/>
    <property type="match status" value="1"/>
</dbReference>
<protein>
    <recommendedName>
        <fullName evidence="2">Reverse transcriptase domain-containing protein</fullName>
    </recommendedName>
</protein>
<dbReference type="CDD" id="cd01647">
    <property type="entry name" value="RT_LTR"/>
    <property type="match status" value="1"/>
</dbReference>
<name>A0A6V7QCJ4_ANACO</name>
<evidence type="ECO:0000313" key="3">
    <source>
        <dbReference type="EMBL" id="CAD1840708.1"/>
    </source>
</evidence>
<dbReference type="InterPro" id="IPR043128">
    <property type="entry name" value="Rev_trsase/Diguanyl_cyclase"/>
</dbReference>
<dbReference type="EMBL" id="LR862135">
    <property type="protein sequence ID" value="CAD1840708.1"/>
    <property type="molecule type" value="Genomic_DNA"/>
</dbReference>
<sequence>MLVEKSGRLAGTPPKARVTPMKGATEDTSGVRDDNDSDDDESIAPSVAQGRSQKFKVEAKFEIPNYDGIVDAEKLDAWLDQLETYFDLYNYSNEDKEFYPIGYEEKRWKRWHVLRQRRDQTVQDYTTDFRRQASALGISLDDPQPIISEEANSKILSLACNKNIDDAAKLIGEHQDLFQEVQGLPPKQAVKYEIQLISDTPLPNLGMYRNSVVENEEIKRQVTELLESGAIKSSSSLCGSSIVLVPKKDGGWRMCIDYRALNKITIKNRHPLPRIDDLLDKLKHARFFTKLDQVRI</sequence>
<dbReference type="AlphaFoldDB" id="A0A6V7QCJ4"/>
<feature type="domain" description="Reverse transcriptase" evidence="2">
    <location>
        <begin position="245"/>
        <end position="292"/>
    </location>
</feature>
<dbReference type="Gene3D" id="3.30.70.270">
    <property type="match status" value="1"/>
</dbReference>
<dbReference type="Gene3D" id="3.10.10.10">
    <property type="entry name" value="HIV Type 1 Reverse Transcriptase, subunit A, domain 1"/>
    <property type="match status" value="1"/>
</dbReference>
<dbReference type="Pfam" id="PF00078">
    <property type="entry name" value="RVT_1"/>
    <property type="match status" value="1"/>
</dbReference>
<proteinExistence type="predicted"/>
<gene>
    <name evidence="3" type="ORF">CB5_LOCUS23919</name>
</gene>
<evidence type="ECO:0000259" key="2">
    <source>
        <dbReference type="Pfam" id="PF00078"/>
    </source>
</evidence>
<feature type="region of interest" description="Disordered" evidence="1">
    <location>
        <begin position="1"/>
        <end position="49"/>
    </location>
</feature>
<accession>A0A6V7QCJ4</accession>
<organism evidence="3">
    <name type="scientific">Ananas comosus var. bracteatus</name>
    <name type="common">red pineapple</name>
    <dbReference type="NCBI Taxonomy" id="296719"/>
    <lineage>
        <taxon>Eukaryota</taxon>
        <taxon>Viridiplantae</taxon>
        <taxon>Streptophyta</taxon>
        <taxon>Embryophyta</taxon>
        <taxon>Tracheophyta</taxon>
        <taxon>Spermatophyta</taxon>
        <taxon>Magnoliopsida</taxon>
        <taxon>Liliopsida</taxon>
        <taxon>Poales</taxon>
        <taxon>Bromeliaceae</taxon>
        <taxon>Bromelioideae</taxon>
        <taxon>Ananas</taxon>
    </lineage>
</organism>
<evidence type="ECO:0000256" key="1">
    <source>
        <dbReference type="SAM" id="MobiDB-lite"/>
    </source>
</evidence>
<dbReference type="PANTHER" id="PTHR15503">
    <property type="entry name" value="LDOC1 RELATED"/>
    <property type="match status" value="1"/>
</dbReference>
<dbReference type="InterPro" id="IPR032567">
    <property type="entry name" value="RTL1-rel"/>
</dbReference>
<dbReference type="InterPro" id="IPR043502">
    <property type="entry name" value="DNA/RNA_pol_sf"/>
</dbReference>
<reference evidence="3" key="1">
    <citation type="submission" date="2020-07" db="EMBL/GenBank/DDBJ databases">
        <authorList>
            <person name="Lin J."/>
        </authorList>
    </citation>
    <scope>NUCLEOTIDE SEQUENCE</scope>
</reference>